<sequence>MEDAEVVAEAPKLFAIVQEDAEDGWVAAWGLDFGDGTAEVTGPEGGPGLRISTTSAERALWYFAIDKTARARLVWVERAEEVMREHQSVT</sequence>
<dbReference type="RefSeq" id="WP_141979601.1">
    <property type="nucleotide sequence ID" value="NZ_VFPP01000001.1"/>
</dbReference>
<comment type="caution">
    <text evidence="1">The sequence shown here is derived from an EMBL/GenBank/DDBJ whole genome shotgun (WGS) entry which is preliminary data.</text>
</comment>
<dbReference type="Proteomes" id="UP000316628">
    <property type="component" value="Unassembled WGS sequence"/>
</dbReference>
<dbReference type="EMBL" id="VFPP01000001">
    <property type="protein sequence ID" value="TQM81670.1"/>
    <property type="molecule type" value="Genomic_DNA"/>
</dbReference>
<keyword evidence="2" id="KW-1185">Reference proteome</keyword>
<protein>
    <submittedName>
        <fullName evidence="1">Uncharacterized protein</fullName>
    </submittedName>
</protein>
<dbReference type="OrthoDB" id="3694433at2"/>
<accession>A0A543JFQ9</accession>
<reference evidence="1 2" key="1">
    <citation type="submission" date="2019-06" db="EMBL/GenBank/DDBJ databases">
        <title>Sequencing the genomes of 1000 actinobacteria strains.</title>
        <authorList>
            <person name="Klenk H.-P."/>
        </authorList>
    </citation>
    <scope>NUCLEOTIDE SEQUENCE [LARGE SCALE GENOMIC DNA]</scope>
    <source>
        <strain evidence="1 2">DSM 45456</strain>
    </source>
</reference>
<dbReference type="AlphaFoldDB" id="A0A543JFQ9"/>
<evidence type="ECO:0000313" key="1">
    <source>
        <dbReference type="EMBL" id="TQM81670.1"/>
    </source>
</evidence>
<organism evidence="1 2">
    <name type="scientific">Saccharothrix saharensis</name>
    <dbReference type="NCBI Taxonomy" id="571190"/>
    <lineage>
        <taxon>Bacteria</taxon>
        <taxon>Bacillati</taxon>
        <taxon>Actinomycetota</taxon>
        <taxon>Actinomycetes</taxon>
        <taxon>Pseudonocardiales</taxon>
        <taxon>Pseudonocardiaceae</taxon>
        <taxon>Saccharothrix</taxon>
    </lineage>
</organism>
<evidence type="ECO:0000313" key="2">
    <source>
        <dbReference type="Proteomes" id="UP000316628"/>
    </source>
</evidence>
<name>A0A543JFQ9_9PSEU</name>
<proteinExistence type="predicted"/>
<gene>
    <name evidence="1" type="ORF">FHX81_4040</name>
</gene>